<gene>
    <name evidence="1" type="ORF">GCM10009839_72270</name>
</gene>
<name>A0ABN2V6T4_9ACTN</name>
<organism evidence="1 2">
    <name type="scientific">Catenulispora yoronensis</name>
    <dbReference type="NCBI Taxonomy" id="450799"/>
    <lineage>
        <taxon>Bacteria</taxon>
        <taxon>Bacillati</taxon>
        <taxon>Actinomycetota</taxon>
        <taxon>Actinomycetes</taxon>
        <taxon>Catenulisporales</taxon>
        <taxon>Catenulisporaceae</taxon>
        <taxon>Catenulispora</taxon>
    </lineage>
</organism>
<protein>
    <recommendedName>
        <fullName evidence="3">WXG100 family type VII secretion target</fullName>
    </recommendedName>
</protein>
<evidence type="ECO:0000313" key="2">
    <source>
        <dbReference type="Proteomes" id="UP001500751"/>
    </source>
</evidence>
<evidence type="ECO:0008006" key="3">
    <source>
        <dbReference type="Google" id="ProtNLM"/>
    </source>
</evidence>
<comment type="caution">
    <text evidence="1">The sequence shown here is derived from an EMBL/GenBank/DDBJ whole genome shotgun (WGS) entry which is preliminary data.</text>
</comment>
<reference evidence="1 2" key="1">
    <citation type="journal article" date="2019" name="Int. J. Syst. Evol. Microbiol.">
        <title>The Global Catalogue of Microorganisms (GCM) 10K type strain sequencing project: providing services to taxonomists for standard genome sequencing and annotation.</title>
        <authorList>
            <consortium name="The Broad Institute Genomics Platform"/>
            <consortium name="The Broad Institute Genome Sequencing Center for Infectious Disease"/>
            <person name="Wu L."/>
            <person name="Ma J."/>
        </authorList>
    </citation>
    <scope>NUCLEOTIDE SEQUENCE [LARGE SCALE GENOMIC DNA]</scope>
    <source>
        <strain evidence="1 2">JCM 16014</strain>
    </source>
</reference>
<sequence length="95" mass="10297">MGDQLQVDYDGLENFSDALGNAQIAFDSSGQSATDYTGRMGAKNVEDALHDFVQRWSTGRATIDSYFDALTKMVDGSIAELKKMDKHLADSSPTG</sequence>
<dbReference type="Proteomes" id="UP001500751">
    <property type="component" value="Unassembled WGS sequence"/>
</dbReference>
<keyword evidence="2" id="KW-1185">Reference proteome</keyword>
<dbReference type="RefSeq" id="WP_344670204.1">
    <property type="nucleotide sequence ID" value="NZ_BAAAQN010000057.1"/>
</dbReference>
<evidence type="ECO:0000313" key="1">
    <source>
        <dbReference type="EMBL" id="GAA2053840.1"/>
    </source>
</evidence>
<proteinExistence type="predicted"/>
<accession>A0ABN2V6T4</accession>
<dbReference type="EMBL" id="BAAAQN010000057">
    <property type="protein sequence ID" value="GAA2053840.1"/>
    <property type="molecule type" value="Genomic_DNA"/>
</dbReference>